<feature type="compositionally biased region" description="Basic residues" evidence="13">
    <location>
        <begin position="68"/>
        <end position="79"/>
    </location>
</feature>
<dbReference type="PROSITE" id="PS50920">
    <property type="entry name" value="SOLCAR"/>
    <property type="match status" value="2"/>
</dbReference>
<dbReference type="InterPro" id="IPR023395">
    <property type="entry name" value="MCP_dom_sf"/>
</dbReference>
<evidence type="ECO:0000256" key="1">
    <source>
        <dbReference type="ARBA" id="ARBA00004141"/>
    </source>
</evidence>
<dbReference type="OMA" id="MECTRSS"/>
<dbReference type="InterPro" id="IPR011611">
    <property type="entry name" value="PfkB_dom"/>
</dbReference>
<sequence>MACLPISFSLLSLRGRSSYCSVNPSTSVIRLKNLRLQKIYIQAVSKKSASRGNSEDASNEESASIAPKKTRAPRRSRKKSNVEISEETGAEIISSLEKEEESTATTSDEGPKKVTRRGRRKATTSASSMEEVTEKKTTRRRTRKKADPKKEKGVNGESGDFEESTSSSDLENEMEELRLREDELEDISFTYSWPPLVCCFGAAQHAFIPSGRPANRLIDHEIHESKKDMFWSPSKFVRAPGGSSSNVAIALACLGGRVAFMGKLGDDQYGQNFLYHLNVNNVQTRSVVIDTLRPTAVSRMKITKRGGLRTSCVKPCAEDSLVSSEINIDILREAKMFYFNSSSLIDQNMRSTTMQAIKASKKLGGVIFFDLNLPLPLWESNEDSKKFIQQAWESADFIEVTKQELEFLCGIKPIEKFDTKHNDRSKFVHYKPEVIQPLWHENLKVLFVTNGTSKIHYYTEKDNGWVHGMEDAPITPFTGDMSISGDAIVAALMRMLTVQPHLATDKGYLEHMIKYAIDCGVIDQWLLARVRGFPPKEEIEESSPSEFRELRSITEKEYRTVEEHSVEELVSQKLMVQGYSGYTKYNGGMDVARKILKSDGIRGFYRGFGLSIMTYSPSSAVWWASYGSSQRIIWRLLGYCNDQIESPPSTWKIVGVQATGGVVAGAVASCITTPLDTIKTRLQVMNNDQRQSARQVVKKLIIEDGWKGFYRGLGPRFFSMSAWGTTMIVAYEYLKRSCTKVEI</sequence>
<dbReference type="PANTHER" id="PTHR43085:SF2">
    <property type="entry name" value="FRUCTOKINASE-LIKE 2, CHLOROPLASTIC"/>
    <property type="match status" value="1"/>
</dbReference>
<dbReference type="SUPFAM" id="SSF53613">
    <property type="entry name" value="Ribokinase-like"/>
    <property type="match status" value="1"/>
</dbReference>
<feature type="repeat" description="Solcar" evidence="12">
    <location>
        <begin position="523"/>
        <end position="632"/>
    </location>
</feature>
<reference evidence="16" key="1">
    <citation type="journal article" date="2017" name="Nat. Commun.">
        <title>The asparagus genome sheds light on the origin and evolution of a young Y chromosome.</title>
        <authorList>
            <person name="Harkess A."/>
            <person name="Zhou J."/>
            <person name="Xu C."/>
            <person name="Bowers J.E."/>
            <person name="Van der Hulst R."/>
            <person name="Ayyampalayam S."/>
            <person name="Mercati F."/>
            <person name="Riccardi P."/>
            <person name="McKain M.R."/>
            <person name="Kakrana A."/>
            <person name="Tang H."/>
            <person name="Ray J."/>
            <person name="Groenendijk J."/>
            <person name="Arikit S."/>
            <person name="Mathioni S.M."/>
            <person name="Nakano M."/>
            <person name="Shan H."/>
            <person name="Telgmann-Rauber A."/>
            <person name="Kanno A."/>
            <person name="Yue Z."/>
            <person name="Chen H."/>
            <person name="Li W."/>
            <person name="Chen Y."/>
            <person name="Xu X."/>
            <person name="Zhang Y."/>
            <person name="Luo S."/>
            <person name="Chen H."/>
            <person name="Gao J."/>
            <person name="Mao Z."/>
            <person name="Pires J.C."/>
            <person name="Luo M."/>
            <person name="Kudrna D."/>
            <person name="Wing R.A."/>
            <person name="Meyers B.C."/>
            <person name="Yi K."/>
            <person name="Kong H."/>
            <person name="Lavrijsen P."/>
            <person name="Sunseri F."/>
            <person name="Falavigna A."/>
            <person name="Ye Y."/>
            <person name="Leebens-Mack J.H."/>
            <person name="Chen G."/>
        </authorList>
    </citation>
    <scope>NUCLEOTIDE SEQUENCE [LARGE SCALE GENOMIC DNA]</scope>
    <source>
        <strain evidence="16">cv. DH0086</strain>
    </source>
</reference>
<keyword evidence="9" id="KW-0809">Transit peptide</keyword>
<evidence type="ECO:0000256" key="13">
    <source>
        <dbReference type="SAM" id="MobiDB-lite"/>
    </source>
</evidence>
<feature type="domain" description="Carbohydrate kinase PfkB" evidence="14">
    <location>
        <begin position="232"/>
        <end position="497"/>
    </location>
</feature>
<gene>
    <name evidence="15" type="ORF">A4U43_C06F19730</name>
</gene>
<dbReference type="AlphaFoldDB" id="A0A5P1EN84"/>
<dbReference type="Proteomes" id="UP000243459">
    <property type="component" value="Chromosome 6"/>
</dbReference>
<dbReference type="Gramene" id="ONK67396">
    <property type="protein sequence ID" value="ONK67396"/>
    <property type="gene ID" value="A4U43_C06F19730"/>
</dbReference>
<evidence type="ECO:0000256" key="11">
    <source>
        <dbReference type="ARBA" id="ARBA00058434"/>
    </source>
</evidence>
<dbReference type="Pfam" id="PF00294">
    <property type="entry name" value="PfkB"/>
    <property type="match status" value="1"/>
</dbReference>
<evidence type="ECO:0000259" key="14">
    <source>
        <dbReference type="Pfam" id="PF00294"/>
    </source>
</evidence>
<keyword evidence="8" id="KW-0418">Kinase</keyword>
<dbReference type="CDD" id="cd01167">
    <property type="entry name" value="bac_FRK"/>
    <property type="match status" value="1"/>
</dbReference>
<evidence type="ECO:0000256" key="7">
    <source>
        <dbReference type="ARBA" id="ARBA00022692"/>
    </source>
</evidence>
<dbReference type="Gene3D" id="3.40.1190.20">
    <property type="match status" value="1"/>
</dbReference>
<dbReference type="GO" id="GO:0009662">
    <property type="term" value="P:etioplast organization"/>
    <property type="evidence" value="ECO:0007669"/>
    <property type="project" value="TreeGrafter"/>
</dbReference>
<evidence type="ECO:0000313" key="15">
    <source>
        <dbReference type="EMBL" id="ONK67396.1"/>
    </source>
</evidence>
<evidence type="ECO:0000313" key="16">
    <source>
        <dbReference type="Proteomes" id="UP000243459"/>
    </source>
</evidence>
<keyword evidence="5" id="KW-0934">Plastid</keyword>
<comment type="similarity">
    <text evidence="3">Belongs to the carbohydrate kinase PfkB family.</text>
</comment>
<keyword evidence="6" id="KW-0808">Transferase</keyword>
<dbReference type="PANTHER" id="PTHR43085">
    <property type="entry name" value="HEXOKINASE FAMILY MEMBER"/>
    <property type="match status" value="1"/>
</dbReference>
<evidence type="ECO:0000256" key="3">
    <source>
        <dbReference type="ARBA" id="ARBA00010688"/>
    </source>
</evidence>
<evidence type="ECO:0000256" key="2">
    <source>
        <dbReference type="ARBA" id="ARBA00004229"/>
    </source>
</evidence>
<dbReference type="FunFam" id="3.40.1190.20:FF:000021">
    <property type="entry name" value="Fructokinase-like 2, chloroplastic"/>
    <property type="match status" value="1"/>
</dbReference>
<feature type="repeat" description="Solcar" evidence="12">
    <location>
        <begin position="652"/>
        <end position="737"/>
    </location>
</feature>
<evidence type="ECO:0000256" key="10">
    <source>
        <dbReference type="ARBA" id="ARBA00023136"/>
    </source>
</evidence>
<dbReference type="Pfam" id="PF00153">
    <property type="entry name" value="Mito_carr"/>
    <property type="match status" value="2"/>
</dbReference>
<keyword evidence="16" id="KW-1185">Reference proteome</keyword>
<dbReference type="EMBL" id="CM007386">
    <property type="protein sequence ID" value="ONK67396.1"/>
    <property type="molecule type" value="Genomic_DNA"/>
</dbReference>
<feature type="compositionally biased region" description="Basic residues" evidence="13">
    <location>
        <begin position="137"/>
        <end position="147"/>
    </location>
</feature>
<dbReference type="InterPro" id="IPR050306">
    <property type="entry name" value="PfkB_Carbo_kinase"/>
</dbReference>
<evidence type="ECO:0000256" key="8">
    <source>
        <dbReference type="ARBA" id="ARBA00022777"/>
    </source>
</evidence>
<dbReference type="Gene3D" id="1.50.40.10">
    <property type="entry name" value="Mitochondrial carrier domain"/>
    <property type="match status" value="1"/>
</dbReference>
<dbReference type="InterPro" id="IPR029056">
    <property type="entry name" value="Ribokinase-like"/>
</dbReference>
<keyword evidence="7 12" id="KW-0812">Transmembrane</keyword>
<dbReference type="GO" id="GO:0016301">
    <property type="term" value="F:kinase activity"/>
    <property type="evidence" value="ECO:0007669"/>
    <property type="project" value="UniProtKB-KW"/>
</dbReference>
<dbReference type="GO" id="GO:0009658">
    <property type="term" value="P:chloroplast organization"/>
    <property type="evidence" value="ECO:0007669"/>
    <property type="project" value="TreeGrafter"/>
</dbReference>
<dbReference type="SUPFAM" id="SSF103506">
    <property type="entry name" value="Mitochondrial carrier"/>
    <property type="match status" value="1"/>
</dbReference>
<feature type="compositionally biased region" description="Basic residues" evidence="13">
    <location>
        <begin position="113"/>
        <end position="122"/>
    </location>
</feature>
<evidence type="ECO:0000256" key="12">
    <source>
        <dbReference type="PROSITE-ProRule" id="PRU00282"/>
    </source>
</evidence>
<keyword evidence="10 12" id="KW-0472">Membrane</keyword>
<dbReference type="GO" id="GO:0016020">
    <property type="term" value="C:membrane"/>
    <property type="evidence" value="ECO:0007669"/>
    <property type="project" value="UniProtKB-SubCell"/>
</dbReference>
<feature type="region of interest" description="Disordered" evidence="13">
    <location>
        <begin position="45"/>
        <end position="175"/>
    </location>
</feature>
<name>A0A5P1EN84_ASPOF</name>
<comment type="function">
    <text evidence="11">Required for proper chloroplast development, most likely through regulating plastid-encoded polymerase (PEP) dependent chloroplast transcription. Acts as a component of the transcriptionally active plastid chromosome that is required for plastid gene expression.</text>
</comment>
<dbReference type="InterPro" id="IPR018108">
    <property type="entry name" value="MCP_transmembrane"/>
</dbReference>
<proteinExistence type="inferred from homology"/>
<evidence type="ECO:0000256" key="4">
    <source>
        <dbReference type="ARBA" id="ARBA00022528"/>
    </source>
</evidence>
<accession>A0A5P1EN84</accession>
<comment type="subcellular location">
    <subcellularLocation>
        <location evidence="1">Membrane</location>
        <topology evidence="1">Multi-pass membrane protein</topology>
    </subcellularLocation>
    <subcellularLocation>
        <location evidence="2">Plastid</location>
        <location evidence="2">Chloroplast</location>
    </subcellularLocation>
</comment>
<dbReference type="GO" id="GO:0042644">
    <property type="term" value="C:chloroplast nucleoid"/>
    <property type="evidence" value="ECO:0007669"/>
    <property type="project" value="TreeGrafter"/>
</dbReference>
<evidence type="ECO:0000256" key="5">
    <source>
        <dbReference type="ARBA" id="ARBA00022640"/>
    </source>
</evidence>
<protein>
    <recommendedName>
        <fullName evidence="14">Carbohydrate kinase PfkB domain-containing protein</fullName>
    </recommendedName>
</protein>
<organism evidence="15 16">
    <name type="scientific">Asparagus officinalis</name>
    <name type="common">Garden asparagus</name>
    <dbReference type="NCBI Taxonomy" id="4686"/>
    <lineage>
        <taxon>Eukaryota</taxon>
        <taxon>Viridiplantae</taxon>
        <taxon>Streptophyta</taxon>
        <taxon>Embryophyta</taxon>
        <taxon>Tracheophyta</taxon>
        <taxon>Spermatophyta</taxon>
        <taxon>Magnoliopsida</taxon>
        <taxon>Liliopsida</taxon>
        <taxon>Asparagales</taxon>
        <taxon>Asparagaceae</taxon>
        <taxon>Asparagoideae</taxon>
        <taxon>Asparagus</taxon>
    </lineage>
</organism>
<evidence type="ECO:0000256" key="9">
    <source>
        <dbReference type="ARBA" id="ARBA00022946"/>
    </source>
</evidence>
<evidence type="ECO:0000256" key="6">
    <source>
        <dbReference type="ARBA" id="ARBA00022679"/>
    </source>
</evidence>
<dbReference type="GO" id="GO:0042793">
    <property type="term" value="P:plastid transcription"/>
    <property type="evidence" value="ECO:0007669"/>
    <property type="project" value="UniProtKB-ARBA"/>
</dbReference>
<keyword evidence="4" id="KW-0150">Chloroplast</keyword>